<accession>A0ABY4IN95</accession>
<reference evidence="3 4" key="1">
    <citation type="submission" date="2021-06" db="EMBL/GenBank/DDBJ databases">
        <title>Genome-based taxonomic framework of Microbacterium strains isolated from marine environment, the description of four new species and reclassification of four preexisting species.</title>
        <authorList>
            <person name="Lee S.D."/>
            <person name="Kim S.-M."/>
            <person name="Byeon Y.-S."/>
            <person name="Yang H.L."/>
            <person name="Kim I.S."/>
        </authorList>
    </citation>
    <scope>NUCLEOTIDE SEQUENCE [LARGE SCALE GENOMIC DNA]</scope>
    <source>
        <strain evidence="3 4">SSW1-36</strain>
    </source>
</reference>
<evidence type="ECO:0000313" key="3">
    <source>
        <dbReference type="EMBL" id="UPL14193.1"/>
    </source>
</evidence>
<gene>
    <name evidence="3" type="ORF">KV396_06775</name>
</gene>
<dbReference type="RefSeq" id="WP_247957291.1">
    <property type="nucleotide sequence ID" value="NZ_CP078077.1"/>
</dbReference>
<feature type="transmembrane region" description="Helical" evidence="2">
    <location>
        <begin position="116"/>
        <end position="135"/>
    </location>
</feature>
<keyword evidence="2" id="KW-1133">Transmembrane helix</keyword>
<keyword evidence="2" id="KW-0472">Membrane</keyword>
<evidence type="ECO:0000313" key="4">
    <source>
        <dbReference type="Proteomes" id="UP000831963"/>
    </source>
</evidence>
<feature type="region of interest" description="Disordered" evidence="1">
    <location>
        <begin position="67"/>
        <end position="105"/>
    </location>
</feature>
<keyword evidence="4" id="KW-1185">Reference proteome</keyword>
<protein>
    <submittedName>
        <fullName evidence="3">Uncharacterized protein</fullName>
    </submittedName>
</protein>
<organism evidence="3 4">
    <name type="scientific">Microbacterium galbinum</name>
    <dbReference type="NCBI Taxonomy" id="2851646"/>
    <lineage>
        <taxon>Bacteria</taxon>
        <taxon>Bacillati</taxon>
        <taxon>Actinomycetota</taxon>
        <taxon>Actinomycetes</taxon>
        <taxon>Micrococcales</taxon>
        <taxon>Microbacteriaceae</taxon>
        <taxon>Microbacterium</taxon>
    </lineage>
</organism>
<evidence type="ECO:0000256" key="1">
    <source>
        <dbReference type="SAM" id="MobiDB-lite"/>
    </source>
</evidence>
<dbReference type="Proteomes" id="UP000831963">
    <property type="component" value="Chromosome"/>
</dbReference>
<proteinExistence type="predicted"/>
<keyword evidence="2" id="KW-0812">Transmembrane</keyword>
<evidence type="ECO:0000256" key="2">
    <source>
        <dbReference type="SAM" id="Phobius"/>
    </source>
</evidence>
<sequence length="264" mass="27836">MSDDELRALRARAYGRDADIDGDPAAIARLRALEAQAAPAALVVTAPVREVPVVSVAPAPPVEEAATYAAPDEFGRSGELPRTGEPPAIDAENAEPEHPSPSRLRTLFTPRPSAPWLWLGAACIALAAFGSAVVVSAMRSADPGLVAEIAIDPDASWPESFGEKGPDAALFEEFAGLTIARGVEWLSFDESDAMCIVAIDTEELLGDSGGFQIAAWGCDAGSFPPVIRIEVTSAQPQALRDRFGDGTGLELIMRGDRIEVFADR</sequence>
<dbReference type="EMBL" id="CP078077">
    <property type="protein sequence ID" value="UPL14193.1"/>
    <property type="molecule type" value="Genomic_DNA"/>
</dbReference>
<name>A0ABY4IN95_9MICO</name>